<dbReference type="InterPro" id="IPR050344">
    <property type="entry name" value="Peptidase_M1_aminopeptidases"/>
</dbReference>
<dbReference type="AlphaFoldDB" id="A0A2P6NT67"/>
<dbReference type="InterPro" id="IPR014782">
    <property type="entry name" value="Peptidase_M1_dom"/>
</dbReference>
<dbReference type="Gene3D" id="1.10.390.10">
    <property type="entry name" value="Neutral Protease Domain 2"/>
    <property type="match status" value="1"/>
</dbReference>
<dbReference type="SUPFAM" id="SSF63737">
    <property type="entry name" value="Leukotriene A4 hydrolase N-terminal domain"/>
    <property type="match status" value="1"/>
</dbReference>
<dbReference type="STRING" id="1890364.A0A2P6NT67"/>
<dbReference type="InParanoid" id="A0A2P6NT67"/>
<keyword evidence="6" id="KW-1185">Reference proteome</keyword>
<evidence type="ECO:0000259" key="4">
    <source>
        <dbReference type="Pfam" id="PF17900"/>
    </source>
</evidence>
<dbReference type="EMBL" id="MDYQ01000022">
    <property type="protein sequence ID" value="PRP87165.1"/>
    <property type="molecule type" value="Genomic_DNA"/>
</dbReference>
<gene>
    <name evidence="5" type="ORF">PROFUN_01427</name>
</gene>
<evidence type="ECO:0000313" key="6">
    <source>
        <dbReference type="Proteomes" id="UP000241769"/>
    </source>
</evidence>
<protein>
    <submittedName>
        <fullName evidence="5">Aminopeptidase N</fullName>
    </submittedName>
</protein>
<evidence type="ECO:0000259" key="3">
    <source>
        <dbReference type="Pfam" id="PF01433"/>
    </source>
</evidence>
<dbReference type="Pfam" id="PF17900">
    <property type="entry name" value="Peptidase_M1_N"/>
    <property type="match status" value="1"/>
</dbReference>
<dbReference type="Pfam" id="PF01433">
    <property type="entry name" value="Peptidase_M1"/>
    <property type="match status" value="1"/>
</dbReference>
<dbReference type="PANTHER" id="PTHR11533:SF299">
    <property type="entry name" value="AMINOPEPTIDASE"/>
    <property type="match status" value="1"/>
</dbReference>
<organism evidence="5 6">
    <name type="scientific">Planoprotostelium fungivorum</name>
    <dbReference type="NCBI Taxonomy" id="1890364"/>
    <lineage>
        <taxon>Eukaryota</taxon>
        <taxon>Amoebozoa</taxon>
        <taxon>Evosea</taxon>
        <taxon>Variosea</taxon>
        <taxon>Cavosteliida</taxon>
        <taxon>Cavosteliaceae</taxon>
        <taxon>Planoprotostelium</taxon>
    </lineage>
</organism>
<dbReference type="SUPFAM" id="SSF55486">
    <property type="entry name" value="Metalloproteases ('zincins'), catalytic domain"/>
    <property type="match status" value="1"/>
</dbReference>
<feature type="coiled-coil region" evidence="1">
    <location>
        <begin position="1036"/>
        <end position="1063"/>
    </location>
</feature>
<dbReference type="Proteomes" id="UP000241769">
    <property type="component" value="Unassembled WGS sequence"/>
</dbReference>
<keyword evidence="5" id="KW-0378">Hydrolase</keyword>
<accession>A0A2P6NT67</accession>
<dbReference type="InterPro" id="IPR045357">
    <property type="entry name" value="Aminopeptidase_N-like_N"/>
</dbReference>
<keyword evidence="5" id="KW-0645">Protease</keyword>
<dbReference type="GO" id="GO:0006508">
    <property type="term" value="P:proteolysis"/>
    <property type="evidence" value="ECO:0007669"/>
    <property type="project" value="TreeGrafter"/>
</dbReference>
<dbReference type="GO" id="GO:0005615">
    <property type="term" value="C:extracellular space"/>
    <property type="evidence" value="ECO:0007669"/>
    <property type="project" value="TreeGrafter"/>
</dbReference>
<evidence type="ECO:0000313" key="5">
    <source>
        <dbReference type="EMBL" id="PRP87165.1"/>
    </source>
</evidence>
<name>A0A2P6NT67_9EUKA</name>
<keyword evidence="5" id="KW-0031">Aminopeptidase</keyword>
<comment type="caution">
    <text evidence="5">The sequence shown here is derived from an EMBL/GenBank/DDBJ whole genome shotgun (WGS) entry which is preliminary data.</text>
</comment>
<feature type="compositionally biased region" description="Acidic residues" evidence="2">
    <location>
        <begin position="19"/>
        <end position="33"/>
    </location>
</feature>
<dbReference type="GO" id="GO:0042277">
    <property type="term" value="F:peptide binding"/>
    <property type="evidence" value="ECO:0007669"/>
    <property type="project" value="TreeGrafter"/>
</dbReference>
<dbReference type="InterPro" id="IPR042097">
    <property type="entry name" value="Aminopeptidase_N-like_N_sf"/>
</dbReference>
<proteinExistence type="predicted"/>
<evidence type="ECO:0000256" key="1">
    <source>
        <dbReference type="SAM" id="Coils"/>
    </source>
</evidence>
<feature type="domain" description="Aminopeptidase N-like N-terminal" evidence="4">
    <location>
        <begin position="229"/>
        <end position="382"/>
    </location>
</feature>
<dbReference type="Gene3D" id="2.60.40.1730">
    <property type="entry name" value="tricorn interacting facor f3 domain"/>
    <property type="match status" value="1"/>
</dbReference>
<evidence type="ECO:0000256" key="2">
    <source>
        <dbReference type="SAM" id="MobiDB-lite"/>
    </source>
</evidence>
<dbReference type="CDD" id="cd09603">
    <property type="entry name" value="M1_APN_like"/>
    <property type="match status" value="1"/>
</dbReference>
<dbReference type="PANTHER" id="PTHR11533">
    <property type="entry name" value="PROTEASE M1 ZINC METALLOPROTEASE"/>
    <property type="match status" value="1"/>
</dbReference>
<dbReference type="GO" id="GO:0016020">
    <property type="term" value="C:membrane"/>
    <property type="evidence" value="ECO:0007669"/>
    <property type="project" value="TreeGrafter"/>
</dbReference>
<dbReference type="GO" id="GO:0043171">
    <property type="term" value="P:peptide catabolic process"/>
    <property type="evidence" value="ECO:0007669"/>
    <property type="project" value="TreeGrafter"/>
</dbReference>
<dbReference type="GO" id="GO:0008270">
    <property type="term" value="F:zinc ion binding"/>
    <property type="evidence" value="ECO:0007669"/>
    <property type="project" value="InterPro"/>
</dbReference>
<keyword evidence="1" id="KW-0175">Coiled coil</keyword>
<dbReference type="GO" id="GO:0070006">
    <property type="term" value="F:metalloaminopeptidase activity"/>
    <property type="evidence" value="ECO:0007669"/>
    <property type="project" value="TreeGrafter"/>
</dbReference>
<sequence length="1101" mass="125304">MIAGDRLIGITSPTSEGGDTPDQDSGGEQEGDELYQTNRTPVYSLAEDALVVSTPSSMCVLSPASPCITAAKYLYSREEYTLAISVESYGYNRDAGAIGATVAVIDNIVRRETSGIFSCDHIRVAVAVLFELCQLSSMKESLSTDRRQEKSGRVISCRGFECLKHNEKPTRTSEEPSDKIGCCTVVVCSLTFLALNTCCCHRHKEVSYDNIDGFCVTSEKRYAPDLVLQPTHLDISVDLNIKDFSADIQVITTLKAKRPLRSYTINGVDLQNLRVEADQSIDWYYDGKEITVTWKDPFNVGEERRFKTIYRVEKPIAGLLFSGPNAEYPSSPSFAATDHEPECARYWLTCKDVPTIRTPLDFHITSDRDHTILANGLLIAESVSVFQLKRQTHITHQIDGQRKTAHWKLEQPCPSYLICFGAGPFVRYVDEGVNGVPMEYYGTENMTSDDLQRSFSITPKIMQWMVKKFRNPFPYPKYFQFAFPGQGGAMENISLTTWDESFVCDPIWHKERGFVTDIVNVHEMAHSYHGDALTVRHFEHSWLKESWATYTESLWCEDELGEERFLQTMYENKRMYLSECETYVRPIVCKTYDSSWDMFDRHLYPGGAWRIHMLRRLVGEETFFSAVSDYISTFYFQMVETEDFKRALEKHSGMNLTRFFDEWLHSPGYPQLKGEFEYDNEEKTVKISLTQEVDEKRGVRFFHFDLDFVVYEENGKEHKKTISIEGPNASVSFQLESKPHEVLVDPDTKVLFTLEMNPGEQVLSNMLTGRGNLFQKLWAAQELIRLGSRSSFSKISTALSSKTTSSPFHEELSLLLSDSSSPFSSPLLLQLYREEKDLYTQAIIASRCVHLRGQQAEELALQFIERDKKGEELLYGTLSSSLKLLGNQRNSKHFELLRSYVDDSRFRVSAAALTAIASHRDDTAYNLLASKIPYGQAPNRVRALIFSPFAKLVTWLESDTAAAKKKRAVELLEEVFREPDTKEASMLFAALRALQTLGARESEHVMEEVKKRMPAQDGPEVDRMVKAMKKGDGDEMKKMRKELEGATEKIKKLTLDLRSYLIENPRTHSELVRQAIVGDANTMMGDRTGIHRVVAFGTHSW</sequence>
<feature type="domain" description="Peptidase M1 membrane alanine aminopeptidase" evidence="3">
    <location>
        <begin position="455"/>
        <end position="663"/>
    </location>
</feature>
<dbReference type="InterPro" id="IPR027268">
    <property type="entry name" value="Peptidase_M4/M1_CTD_sf"/>
</dbReference>
<dbReference type="OrthoDB" id="79562at2759"/>
<feature type="region of interest" description="Disordered" evidence="2">
    <location>
        <begin position="1"/>
        <end position="38"/>
    </location>
</feature>
<reference evidence="5 6" key="1">
    <citation type="journal article" date="2018" name="Genome Biol. Evol.">
        <title>Multiple Roots of Fruiting Body Formation in Amoebozoa.</title>
        <authorList>
            <person name="Hillmann F."/>
            <person name="Forbes G."/>
            <person name="Novohradska S."/>
            <person name="Ferling I."/>
            <person name="Riege K."/>
            <person name="Groth M."/>
            <person name="Westermann M."/>
            <person name="Marz M."/>
            <person name="Spaller T."/>
            <person name="Winckler T."/>
            <person name="Schaap P."/>
            <person name="Glockner G."/>
        </authorList>
    </citation>
    <scope>NUCLEOTIDE SEQUENCE [LARGE SCALE GENOMIC DNA]</scope>
    <source>
        <strain evidence="5 6">Jena</strain>
    </source>
</reference>
<dbReference type="GO" id="GO:0005737">
    <property type="term" value="C:cytoplasm"/>
    <property type="evidence" value="ECO:0007669"/>
    <property type="project" value="TreeGrafter"/>
</dbReference>